<proteinExistence type="predicted"/>
<feature type="domain" description="PIN" evidence="1">
    <location>
        <begin position="8"/>
        <end position="134"/>
    </location>
</feature>
<name>X1U152_9ZZZZ</name>
<organism evidence="2">
    <name type="scientific">marine sediment metagenome</name>
    <dbReference type="NCBI Taxonomy" id="412755"/>
    <lineage>
        <taxon>unclassified sequences</taxon>
        <taxon>metagenomes</taxon>
        <taxon>ecological metagenomes</taxon>
    </lineage>
</organism>
<dbReference type="EMBL" id="BARW01034890">
    <property type="protein sequence ID" value="GAJ11249.1"/>
    <property type="molecule type" value="Genomic_DNA"/>
</dbReference>
<dbReference type="SUPFAM" id="SSF88723">
    <property type="entry name" value="PIN domain-like"/>
    <property type="match status" value="1"/>
</dbReference>
<dbReference type="AlphaFoldDB" id="X1U152"/>
<protein>
    <recommendedName>
        <fullName evidence="1">PIN domain-containing protein</fullName>
    </recommendedName>
</protein>
<dbReference type="Gene3D" id="3.40.50.1010">
    <property type="entry name" value="5'-nuclease"/>
    <property type="match status" value="1"/>
</dbReference>
<dbReference type="InterPro" id="IPR029060">
    <property type="entry name" value="PIN-like_dom_sf"/>
</dbReference>
<dbReference type="Pfam" id="PF01850">
    <property type="entry name" value="PIN"/>
    <property type="match status" value="1"/>
</dbReference>
<sequence length="143" mass="16290">MGDDFRVIYWDTSAILSVLFKDRYSDIAQKWVHEEGVHFISTLVYAEACAVIARMQREGVFADILAQASFEILNEGPWRRLAAWPEWIIVQSLSAKWPLRGADLWHLATAKSIQNEIPELFLLTFDARLQKAAKGEGLVSIIK</sequence>
<evidence type="ECO:0000259" key="1">
    <source>
        <dbReference type="Pfam" id="PF01850"/>
    </source>
</evidence>
<dbReference type="InterPro" id="IPR002716">
    <property type="entry name" value="PIN_dom"/>
</dbReference>
<comment type="caution">
    <text evidence="2">The sequence shown here is derived from an EMBL/GenBank/DDBJ whole genome shotgun (WGS) entry which is preliminary data.</text>
</comment>
<reference evidence="2" key="1">
    <citation type="journal article" date="2014" name="Front. Microbiol.">
        <title>High frequency of phylogenetically diverse reductive dehalogenase-homologous genes in deep subseafloor sedimentary metagenomes.</title>
        <authorList>
            <person name="Kawai M."/>
            <person name="Futagami T."/>
            <person name="Toyoda A."/>
            <person name="Takaki Y."/>
            <person name="Nishi S."/>
            <person name="Hori S."/>
            <person name="Arai W."/>
            <person name="Tsubouchi T."/>
            <person name="Morono Y."/>
            <person name="Uchiyama I."/>
            <person name="Ito T."/>
            <person name="Fujiyama A."/>
            <person name="Inagaki F."/>
            <person name="Takami H."/>
        </authorList>
    </citation>
    <scope>NUCLEOTIDE SEQUENCE</scope>
    <source>
        <strain evidence="2">Expedition CK06-06</strain>
    </source>
</reference>
<accession>X1U152</accession>
<gene>
    <name evidence="2" type="ORF">S12H4_54562</name>
</gene>
<evidence type="ECO:0000313" key="2">
    <source>
        <dbReference type="EMBL" id="GAJ11249.1"/>
    </source>
</evidence>
<dbReference type="CDD" id="cd09874">
    <property type="entry name" value="PIN_MT3492-like"/>
    <property type="match status" value="1"/>
</dbReference>